<dbReference type="Proteomes" id="UP000531559">
    <property type="component" value="Unassembled WGS sequence"/>
</dbReference>
<comment type="caution">
    <text evidence="7">The sequence shown here is derived from an EMBL/GenBank/DDBJ whole genome shotgun (WGS) entry which is preliminary data.</text>
</comment>
<feature type="region of interest" description="Disordered" evidence="4">
    <location>
        <begin position="283"/>
        <end position="304"/>
    </location>
</feature>
<evidence type="ECO:0000313" key="7">
    <source>
        <dbReference type="EMBL" id="NXA53748.1"/>
    </source>
</evidence>
<evidence type="ECO:0000256" key="1">
    <source>
        <dbReference type="ARBA" id="ARBA00022729"/>
    </source>
</evidence>
<accession>A0A7K7WKL7</accession>
<dbReference type="InterPro" id="IPR007110">
    <property type="entry name" value="Ig-like_dom"/>
</dbReference>
<keyword evidence="5" id="KW-0812">Transmembrane</keyword>
<dbReference type="PROSITE" id="PS50835">
    <property type="entry name" value="IG_LIKE"/>
    <property type="match status" value="2"/>
</dbReference>
<keyword evidence="5" id="KW-0472">Membrane</keyword>
<keyword evidence="1" id="KW-0732">Signal</keyword>
<gene>
    <name evidence="7" type="primary">Pigr_1</name>
    <name evidence="7" type="ORF">NOTJUL_R14987</name>
</gene>
<reference evidence="7 8" key="1">
    <citation type="submission" date="2019-09" db="EMBL/GenBank/DDBJ databases">
        <title>Bird 10,000 Genomes (B10K) Project - Family phase.</title>
        <authorList>
            <person name="Zhang G."/>
        </authorList>
    </citation>
    <scope>NUCLEOTIDE SEQUENCE [LARGE SCALE GENOMIC DNA]</scope>
    <source>
        <strain evidence="7">B10K-MSB-01</strain>
    </source>
</reference>
<dbReference type="Pfam" id="PF07686">
    <property type="entry name" value="V-set"/>
    <property type="match status" value="2"/>
</dbReference>
<dbReference type="GO" id="GO:0038023">
    <property type="term" value="F:signaling receptor activity"/>
    <property type="evidence" value="ECO:0007669"/>
    <property type="project" value="TreeGrafter"/>
</dbReference>
<organism evidence="7 8">
    <name type="scientific">Nothocercus julius</name>
    <dbReference type="NCBI Taxonomy" id="2585813"/>
    <lineage>
        <taxon>Eukaryota</taxon>
        <taxon>Metazoa</taxon>
        <taxon>Chordata</taxon>
        <taxon>Craniata</taxon>
        <taxon>Vertebrata</taxon>
        <taxon>Euteleostomi</taxon>
        <taxon>Archelosauria</taxon>
        <taxon>Archosauria</taxon>
        <taxon>Dinosauria</taxon>
        <taxon>Saurischia</taxon>
        <taxon>Theropoda</taxon>
        <taxon>Coelurosauria</taxon>
        <taxon>Aves</taxon>
        <taxon>Palaeognathae</taxon>
        <taxon>Tinamiformes</taxon>
        <taxon>Tinamidae</taxon>
        <taxon>Nothocercus</taxon>
    </lineage>
</organism>
<proteinExistence type="predicted"/>
<dbReference type="SMART" id="SM00409">
    <property type="entry name" value="IG"/>
    <property type="match status" value="2"/>
</dbReference>
<feature type="transmembrane region" description="Helical" evidence="5">
    <location>
        <begin position="241"/>
        <end position="267"/>
    </location>
</feature>
<evidence type="ECO:0000256" key="4">
    <source>
        <dbReference type="SAM" id="MobiDB-lite"/>
    </source>
</evidence>
<feature type="non-terminal residue" evidence="7">
    <location>
        <position position="1"/>
    </location>
</feature>
<keyword evidence="8" id="KW-1185">Reference proteome</keyword>
<keyword evidence="3" id="KW-0393">Immunoglobulin domain</keyword>
<feature type="domain" description="Ig-like" evidence="6">
    <location>
        <begin position="122"/>
        <end position="233"/>
    </location>
</feature>
<name>A0A7K7WKL7_9AVES</name>
<dbReference type="GO" id="GO:0009986">
    <property type="term" value="C:cell surface"/>
    <property type="evidence" value="ECO:0007669"/>
    <property type="project" value="TreeGrafter"/>
</dbReference>
<dbReference type="InterPro" id="IPR036179">
    <property type="entry name" value="Ig-like_dom_sf"/>
</dbReference>
<dbReference type="PANTHER" id="PTHR16423">
    <property type="entry name" value="TREM-LIKE TRANSCRIPT PROTEIN"/>
    <property type="match status" value="1"/>
</dbReference>
<evidence type="ECO:0000256" key="2">
    <source>
        <dbReference type="ARBA" id="ARBA00023157"/>
    </source>
</evidence>
<evidence type="ECO:0000313" key="8">
    <source>
        <dbReference type="Proteomes" id="UP000531559"/>
    </source>
</evidence>
<dbReference type="InterPro" id="IPR003599">
    <property type="entry name" value="Ig_sub"/>
</dbReference>
<dbReference type="InterPro" id="IPR013106">
    <property type="entry name" value="Ig_V-set"/>
</dbReference>
<dbReference type="InterPro" id="IPR052314">
    <property type="entry name" value="Immune_rcpt_domain"/>
</dbReference>
<sequence length="352" mass="39721">CERRTASPALLFAGVRAQAAGARESRPEGSTLLLQCPYTKHDGFPSPKAWCRMTNEECDVLAETYHTYHGTYVNQDTRGRVTIQDNIESGTIFITMSNIQVRDSGTYSCAYHRNTNTYFLLKTISLHVFKEVRMQELDSLTVQCPYSTQPSSTTKAWCRQEGDTSCSILVSISSSSTQSYSNAPQHRTTISDKRWDKTVTITMEKLQEQDSGVYWCVLDTAGRRTRALEVRLTVSKSESTLSIFILLYVVLGILLILALICVVTLCIKNHRQLRRGNRQAEDIYDKPEDTEQFQTTERMGSPRKDSKELKYVTLNFTGQLGPGEPLYANIGLEHAPRNSKAETVEYANIVLK</sequence>
<protein>
    <submittedName>
        <fullName evidence="7">PIGR protein</fullName>
    </submittedName>
</protein>
<dbReference type="InterPro" id="IPR013783">
    <property type="entry name" value="Ig-like_fold"/>
</dbReference>
<evidence type="ECO:0000256" key="5">
    <source>
        <dbReference type="SAM" id="Phobius"/>
    </source>
</evidence>
<evidence type="ECO:0000256" key="3">
    <source>
        <dbReference type="ARBA" id="ARBA00023319"/>
    </source>
</evidence>
<keyword evidence="5" id="KW-1133">Transmembrane helix</keyword>
<dbReference type="PANTHER" id="PTHR16423:SF6">
    <property type="entry name" value="TRIGGERING RECEPTOR EXPRESSED ON MYELOID CELLS 2-RELATED"/>
    <property type="match status" value="1"/>
</dbReference>
<dbReference type="OrthoDB" id="8959642at2759"/>
<evidence type="ECO:0000259" key="6">
    <source>
        <dbReference type="PROSITE" id="PS50835"/>
    </source>
</evidence>
<feature type="domain" description="Ig-like" evidence="6">
    <location>
        <begin position="8"/>
        <end position="109"/>
    </location>
</feature>
<dbReference type="SMART" id="SM00406">
    <property type="entry name" value="IGv"/>
    <property type="match status" value="2"/>
</dbReference>
<dbReference type="Gene3D" id="2.60.40.10">
    <property type="entry name" value="Immunoglobulins"/>
    <property type="match status" value="2"/>
</dbReference>
<feature type="non-terminal residue" evidence="7">
    <location>
        <position position="352"/>
    </location>
</feature>
<keyword evidence="2" id="KW-1015">Disulfide bond</keyword>
<dbReference type="EMBL" id="VZSV01000183">
    <property type="protein sequence ID" value="NXA53748.1"/>
    <property type="molecule type" value="Genomic_DNA"/>
</dbReference>
<dbReference type="AlphaFoldDB" id="A0A7K7WKL7"/>
<dbReference type="SUPFAM" id="SSF48726">
    <property type="entry name" value="Immunoglobulin"/>
    <property type="match status" value="2"/>
</dbReference>